<name>A0A376DNA8_CHRCU</name>
<dbReference type="EMBL" id="UFVQ01000003">
    <property type="protein sequence ID" value="STC92269.1"/>
    <property type="molecule type" value="Genomic_DNA"/>
</dbReference>
<dbReference type="Proteomes" id="UP000255224">
    <property type="component" value="Unassembled WGS sequence"/>
</dbReference>
<dbReference type="AlphaFoldDB" id="A0A376DNA8"/>
<proteinExistence type="predicted"/>
<dbReference type="SUPFAM" id="SSF56496">
    <property type="entry name" value="Fibrinogen C-terminal domain-like"/>
    <property type="match status" value="1"/>
</dbReference>
<dbReference type="InterPro" id="IPR036056">
    <property type="entry name" value="Fibrinogen-like_C"/>
</dbReference>
<sequence>MMGRETDGEYFIKGSGSDVVKTYCDMTNGGYTLIQSYSEKALLTDNDNDLRNNQNLNWNGNKNYTAAVGASGIVTYRNFLLPLVVRQQVRSNTTGNLYRVRIVEDAVNLNTNGDAWAKNNYAVFDLSTAGSNDFIGNVWTSTQVKITSKLFGKNYNTTGLTSGNYVTFDGQSWNYAETYNIGNAKVISHQSNPPNYAFTYTNTNGSTTSSNLVGLDDIWGPYSDSTFNHHIGKCRPTLNGTTGIGDDYQGVVECNGGLNVIYRTPHSFNGGEGRYVQWFVK</sequence>
<gene>
    <name evidence="1" type="ORF">NCTC13533_00307</name>
</gene>
<accession>A0A376DNA8</accession>
<reference evidence="1 2" key="1">
    <citation type="submission" date="2018-06" db="EMBL/GenBank/DDBJ databases">
        <authorList>
            <consortium name="Pathogen Informatics"/>
            <person name="Doyle S."/>
        </authorList>
    </citation>
    <scope>NUCLEOTIDE SEQUENCE [LARGE SCALE GENOMIC DNA]</scope>
    <source>
        <strain evidence="1 2">NCTC13533</strain>
    </source>
</reference>
<evidence type="ECO:0000313" key="2">
    <source>
        <dbReference type="Proteomes" id="UP000255224"/>
    </source>
</evidence>
<evidence type="ECO:0000313" key="1">
    <source>
        <dbReference type="EMBL" id="STC92269.1"/>
    </source>
</evidence>
<dbReference type="RefSeq" id="WP_128124726.1">
    <property type="nucleotide sequence ID" value="NZ_UFVQ01000003.1"/>
</dbReference>
<organism evidence="1 2">
    <name type="scientific">Chryseobacterium carnipullorum</name>
    <dbReference type="NCBI Taxonomy" id="1124835"/>
    <lineage>
        <taxon>Bacteria</taxon>
        <taxon>Pseudomonadati</taxon>
        <taxon>Bacteroidota</taxon>
        <taxon>Flavobacteriia</taxon>
        <taxon>Flavobacteriales</taxon>
        <taxon>Weeksellaceae</taxon>
        <taxon>Chryseobacterium group</taxon>
        <taxon>Chryseobacterium</taxon>
    </lineage>
</organism>
<protein>
    <submittedName>
        <fullName evidence="1">Uncharacterized protein</fullName>
    </submittedName>
</protein>